<sequence>MAEKHNVDRQLGYSARRSFTRAGRRTPARDDDGGAPPFPGYMHGVDGVGQGQVLVHEHAQGMVRRRRGGRLLGEVLPVRRPSAIADPIHAADLVHRQRHRLHEVQPAGGGAAVAAGEGAHDADEVPVRRSPRRHSFGSEAALHHLHM</sequence>
<name>A0A0E0CM74_9ORYZ</name>
<proteinExistence type="predicted"/>
<dbReference type="AlphaFoldDB" id="A0A0E0CM74"/>
<evidence type="ECO:0000313" key="3">
    <source>
        <dbReference type="Proteomes" id="UP000008021"/>
    </source>
</evidence>
<feature type="region of interest" description="Disordered" evidence="1">
    <location>
        <begin position="1"/>
        <end position="35"/>
    </location>
</feature>
<dbReference type="Gramene" id="OMERI02G20790.1">
    <property type="protein sequence ID" value="OMERI02G20790.1"/>
    <property type="gene ID" value="OMERI02G20790"/>
</dbReference>
<evidence type="ECO:0000256" key="1">
    <source>
        <dbReference type="SAM" id="MobiDB-lite"/>
    </source>
</evidence>
<reference evidence="2" key="2">
    <citation type="submission" date="2018-05" db="EMBL/GenBank/DDBJ databases">
        <title>OmerRS3 (Oryza meridionalis Reference Sequence Version 3).</title>
        <authorList>
            <person name="Zhang J."/>
            <person name="Kudrna D."/>
            <person name="Lee S."/>
            <person name="Talag J."/>
            <person name="Welchert J."/>
            <person name="Wing R.A."/>
        </authorList>
    </citation>
    <scope>NUCLEOTIDE SEQUENCE [LARGE SCALE GENOMIC DNA]</scope>
    <source>
        <strain evidence="2">cv. OR44</strain>
    </source>
</reference>
<feature type="compositionally biased region" description="Basic and acidic residues" evidence="1">
    <location>
        <begin position="118"/>
        <end position="127"/>
    </location>
</feature>
<keyword evidence="3" id="KW-1185">Reference proteome</keyword>
<protein>
    <submittedName>
        <fullName evidence="2">Uncharacterized protein</fullName>
    </submittedName>
</protein>
<organism evidence="2">
    <name type="scientific">Oryza meridionalis</name>
    <dbReference type="NCBI Taxonomy" id="40149"/>
    <lineage>
        <taxon>Eukaryota</taxon>
        <taxon>Viridiplantae</taxon>
        <taxon>Streptophyta</taxon>
        <taxon>Embryophyta</taxon>
        <taxon>Tracheophyta</taxon>
        <taxon>Spermatophyta</taxon>
        <taxon>Magnoliopsida</taxon>
        <taxon>Liliopsida</taxon>
        <taxon>Poales</taxon>
        <taxon>Poaceae</taxon>
        <taxon>BOP clade</taxon>
        <taxon>Oryzoideae</taxon>
        <taxon>Oryzeae</taxon>
        <taxon>Oryzinae</taxon>
        <taxon>Oryza</taxon>
    </lineage>
</organism>
<reference evidence="2" key="1">
    <citation type="submission" date="2015-04" db="UniProtKB">
        <authorList>
            <consortium name="EnsemblPlants"/>
        </authorList>
    </citation>
    <scope>IDENTIFICATION</scope>
</reference>
<dbReference type="Proteomes" id="UP000008021">
    <property type="component" value="Chromosome 2"/>
</dbReference>
<accession>A0A0E0CM74</accession>
<dbReference type="HOGENOM" id="CLU_1771017_0_0_1"/>
<feature type="region of interest" description="Disordered" evidence="1">
    <location>
        <begin position="109"/>
        <end position="147"/>
    </location>
</feature>
<evidence type="ECO:0000313" key="2">
    <source>
        <dbReference type="EnsemblPlants" id="OMERI02G20790.1"/>
    </source>
</evidence>
<dbReference type="EnsemblPlants" id="OMERI02G20790.1">
    <property type="protein sequence ID" value="OMERI02G20790.1"/>
    <property type="gene ID" value="OMERI02G20790"/>
</dbReference>